<sequence length="354" mass="40525">MISKLRINNMKSFESTTLDLHNFTLLVGMNSAGKSTIIQALLLAIQNINDEGRSPLNGRLISLGEFSDVRNFIKNAKSFSVELNSVNEKLSFDFFEDNDSVICEIEPKENELTEYLNQKNKRIHYLSSKRIGSQDLYEKNYDKYNDYGVFGEYAIDYFDKNKQNQVKDYLIKDKSVGVTLDIQLNYWLKYILNSELSTEDIKDTDQVKAKFLSVNNRYVRPKNIGSGLSYIVSILVSILSSQKGDLIIIENPEIHLHPKAQSKLTELMTFVAEKGIKLIVETHSDHIFNGARKSIFKKTISKENVSVYFFEIDNIELNTKATRINIKDDGNVGNHQDGLFDQFDDDLDELLGLK</sequence>
<dbReference type="InterPro" id="IPR051396">
    <property type="entry name" value="Bact_Antivir_Def_Nuclease"/>
</dbReference>
<reference evidence="4" key="1">
    <citation type="submission" date="2015-07" db="EMBL/GenBank/DDBJ databases">
        <title>Draft Genome Sequence of Oceanobacillus picturae Heshi-B3 that Was Isolated from Fermented Rice Bran with Aging Salted Mackerel, Which Was Named Heshiko as Traditional Fermented Seafood in Japan.</title>
        <authorList>
            <person name="Akuzawa S."/>
            <person name="Nakagawa J."/>
            <person name="Kanekatsu T."/>
            <person name="Kanesaki Y."/>
            <person name="Suzuki T."/>
        </authorList>
    </citation>
    <scope>NUCLEOTIDE SEQUENCE [LARGE SCALE GENOMIC DNA]</scope>
    <source>
        <strain evidence="4">Heshi-B3</strain>
    </source>
</reference>
<comment type="caution">
    <text evidence="3">The sequence shown here is derived from an EMBL/GenBank/DDBJ whole genome shotgun (WGS) entry which is preliminary data.</text>
</comment>
<gene>
    <name evidence="3" type="ORF">OPHB3_3086</name>
</gene>
<dbReference type="Pfam" id="PF12476">
    <property type="entry name" value="DUF3696"/>
    <property type="match status" value="1"/>
</dbReference>
<dbReference type="GO" id="GO:0016887">
    <property type="term" value="F:ATP hydrolysis activity"/>
    <property type="evidence" value="ECO:0007669"/>
    <property type="project" value="InterPro"/>
</dbReference>
<evidence type="ECO:0000259" key="2">
    <source>
        <dbReference type="Pfam" id="PF13304"/>
    </source>
</evidence>
<dbReference type="Proteomes" id="UP000052946">
    <property type="component" value="Unassembled WGS sequence"/>
</dbReference>
<dbReference type="GO" id="GO:0005524">
    <property type="term" value="F:ATP binding"/>
    <property type="evidence" value="ECO:0007669"/>
    <property type="project" value="InterPro"/>
</dbReference>
<dbReference type="SUPFAM" id="SSF52540">
    <property type="entry name" value="P-loop containing nucleoside triphosphate hydrolases"/>
    <property type="match status" value="1"/>
</dbReference>
<evidence type="ECO:0000313" key="4">
    <source>
        <dbReference type="Proteomes" id="UP000052946"/>
    </source>
</evidence>
<dbReference type="InterPro" id="IPR014592">
    <property type="entry name" value="P-loop_UCP034888"/>
</dbReference>
<dbReference type="PANTHER" id="PTHR43581">
    <property type="entry name" value="ATP/GTP PHOSPHATASE"/>
    <property type="match status" value="1"/>
</dbReference>
<dbReference type="Pfam" id="PF13304">
    <property type="entry name" value="AAA_21"/>
    <property type="match status" value="1"/>
</dbReference>
<protein>
    <submittedName>
        <fullName evidence="3">AAA ATPase protein</fullName>
    </submittedName>
</protein>
<organism evidence="3 4">
    <name type="scientific">Oceanobacillus picturae</name>
    <dbReference type="NCBI Taxonomy" id="171693"/>
    <lineage>
        <taxon>Bacteria</taxon>
        <taxon>Bacillati</taxon>
        <taxon>Bacillota</taxon>
        <taxon>Bacilli</taxon>
        <taxon>Bacillales</taxon>
        <taxon>Bacillaceae</taxon>
        <taxon>Oceanobacillus</taxon>
    </lineage>
</organism>
<dbReference type="PIRSF" id="PIRSF034888">
    <property type="entry name" value="P-loop_UCP034888"/>
    <property type="match status" value="1"/>
</dbReference>
<name>A0A0U9H8X7_9BACI</name>
<feature type="domain" description="ATPase AAA-type core" evidence="2">
    <location>
        <begin position="23"/>
        <end position="287"/>
    </location>
</feature>
<dbReference type="InterPro" id="IPR027417">
    <property type="entry name" value="P-loop_NTPase"/>
</dbReference>
<dbReference type="InterPro" id="IPR022532">
    <property type="entry name" value="DUF3696"/>
</dbReference>
<dbReference type="RefSeq" id="WP_058950881.1">
    <property type="nucleotide sequence ID" value="NZ_BBXV01000040.1"/>
</dbReference>
<dbReference type="AlphaFoldDB" id="A0A0U9H8X7"/>
<evidence type="ECO:0000313" key="3">
    <source>
        <dbReference type="EMBL" id="GAQ19127.1"/>
    </source>
</evidence>
<dbReference type="OrthoDB" id="308933at2"/>
<accession>A0A0U9H8X7</accession>
<dbReference type="EMBL" id="BBXV01000040">
    <property type="protein sequence ID" value="GAQ19127.1"/>
    <property type="molecule type" value="Genomic_DNA"/>
</dbReference>
<proteinExistence type="predicted"/>
<dbReference type="PANTHER" id="PTHR43581:SF4">
    <property type="entry name" value="ATP_GTP PHOSPHATASE"/>
    <property type="match status" value="1"/>
</dbReference>
<dbReference type="InterPro" id="IPR003959">
    <property type="entry name" value="ATPase_AAA_core"/>
</dbReference>
<feature type="domain" description="DUF3696" evidence="1">
    <location>
        <begin position="300"/>
        <end position="350"/>
    </location>
</feature>
<reference evidence="3 4" key="2">
    <citation type="journal article" date="2016" name="Genome Announc.">
        <title>Draft Genome Sequence of Oceanobacillus picturae Heshi-B3, Isolated from Fermented Rice Bran in a Traditional Japanese Seafood Dish.</title>
        <authorList>
            <person name="Akuzawa S."/>
            <person name="Nagaoka J."/>
            <person name="Kanekatsu M."/>
            <person name="Kanesaki Y."/>
            <person name="Suzuki T."/>
        </authorList>
    </citation>
    <scope>NUCLEOTIDE SEQUENCE [LARGE SCALE GENOMIC DNA]</scope>
    <source>
        <strain evidence="3 4">Heshi-B3</strain>
    </source>
</reference>
<evidence type="ECO:0000259" key="1">
    <source>
        <dbReference type="Pfam" id="PF12476"/>
    </source>
</evidence>
<dbReference type="Gene3D" id="3.40.50.300">
    <property type="entry name" value="P-loop containing nucleotide triphosphate hydrolases"/>
    <property type="match status" value="1"/>
</dbReference>